<dbReference type="AlphaFoldDB" id="A0AAW1S1M0"/>
<proteinExistence type="predicted"/>
<evidence type="ECO:0000313" key="3">
    <source>
        <dbReference type="Proteomes" id="UP001445335"/>
    </source>
</evidence>
<feature type="coiled-coil region" evidence="1">
    <location>
        <begin position="53"/>
        <end position="80"/>
    </location>
</feature>
<keyword evidence="3" id="KW-1185">Reference proteome</keyword>
<organism evidence="2 3">
    <name type="scientific">Elliptochloris bilobata</name>
    <dbReference type="NCBI Taxonomy" id="381761"/>
    <lineage>
        <taxon>Eukaryota</taxon>
        <taxon>Viridiplantae</taxon>
        <taxon>Chlorophyta</taxon>
        <taxon>core chlorophytes</taxon>
        <taxon>Trebouxiophyceae</taxon>
        <taxon>Trebouxiophyceae incertae sedis</taxon>
        <taxon>Elliptochloris clade</taxon>
        <taxon>Elliptochloris</taxon>
    </lineage>
</organism>
<dbReference type="Proteomes" id="UP001445335">
    <property type="component" value="Unassembled WGS sequence"/>
</dbReference>
<accession>A0AAW1S1M0</accession>
<sequence>MIWAAAGSTQRLPAEGRGCPVAKRLAEASRKLPEVTADFPASASAGDCTPAIAAGAKSQCKVYEEALARLNKEVHESSTDAGTLLPGEAPHHRGALVLPAASPAAGINDAAYDGSGGKAAARCGSGLACNMGLREKRVTSMPLLSASKAQCPLRAVCDPAVYPDLPLLGERFEYPPLGGSPLAFAPDRLRELKVDKNYTTEPCWQGWGNVRIGGTCTTWTGTGHLFDSGHCGRLWPADAQEWSGLRGNYMEVTTTCVLTDAAMQKHLWRWNGRIMLIFPRTYEAPTSDSEEATERKRYASSFKRLSDSLGLKREALVASVHLATGCQGELLLFSNRADAKGCRGTGPPGATRPSSFG</sequence>
<keyword evidence="1" id="KW-0175">Coiled coil</keyword>
<reference evidence="2 3" key="1">
    <citation type="journal article" date="2024" name="Nat. Commun.">
        <title>Phylogenomics reveals the evolutionary origins of lichenization in chlorophyte algae.</title>
        <authorList>
            <person name="Puginier C."/>
            <person name="Libourel C."/>
            <person name="Otte J."/>
            <person name="Skaloud P."/>
            <person name="Haon M."/>
            <person name="Grisel S."/>
            <person name="Petersen M."/>
            <person name="Berrin J.G."/>
            <person name="Delaux P.M."/>
            <person name="Dal Grande F."/>
            <person name="Keller J."/>
        </authorList>
    </citation>
    <scope>NUCLEOTIDE SEQUENCE [LARGE SCALE GENOMIC DNA]</scope>
    <source>
        <strain evidence="2 3">SAG 245.80</strain>
    </source>
</reference>
<protein>
    <submittedName>
        <fullName evidence="2">Uncharacterized protein</fullName>
    </submittedName>
</protein>
<dbReference type="EMBL" id="JALJOU010000014">
    <property type="protein sequence ID" value="KAK9839875.1"/>
    <property type="molecule type" value="Genomic_DNA"/>
</dbReference>
<evidence type="ECO:0000256" key="1">
    <source>
        <dbReference type="SAM" id="Coils"/>
    </source>
</evidence>
<evidence type="ECO:0000313" key="2">
    <source>
        <dbReference type="EMBL" id="KAK9839875.1"/>
    </source>
</evidence>
<gene>
    <name evidence="2" type="ORF">WJX81_007926</name>
</gene>
<name>A0AAW1S1M0_9CHLO</name>
<comment type="caution">
    <text evidence="2">The sequence shown here is derived from an EMBL/GenBank/DDBJ whole genome shotgun (WGS) entry which is preliminary data.</text>
</comment>